<evidence type="ECO:0000313" key="1">
    <source>
        <dbReference type="EMBL" id="KAK3778108.1"/>
    </source>
</evidence>
<accession>A0AAE1DQL1</accession>
<dbReference type="AlphaFoldDB" id="A0AAE1DQL1"/>
<organism evidence="1 2">
    <name type="scientific">Elysia crispata</name>
    <name type="common">lettuce slug</name>
    <dbReference type="NCBI Taxonomy" id="231223"/>
    <lineage>
        <taxon>Eukaryota</taxon>
        <taxon>Metazoa</taxon>
        <taxon>Spiralia</taxon>
        <taxon>Lophotrochozoa</taxon>
        <taxon>Mollusca</taxon>
        <taxon>Gastropoda</taxon>
        <taxon>Heterobranchia</taxon>
        <taxon>Euthyneura</taxon>
        <taxon>Panpulmonata</taxon>
        <taxon>Sacoglossa</taxon>
        <taxon>Placobranchoidea</taxon>
        <taxon>Plakobranchidae</taxon>
        <taxon>Elysia</taxon>
    </lineage>
</organism>
<protein>
    <submittedName>
        <fullName evidence="1">Uncharacterized protein</fullName>
    </submittedName>
</protein>
<keyword evidence="2" id="KW-1185">Reference proteome</keyword>
<comment type="caution">
    <text evidence="1">The sequence shown here is derived from an EMBL/GenBank/DDBJ whole genome shotgun (WGS) entry which is preliminary data.</text>
</comment>
<sequence length="139" mass="16426">MHFVQMEDAGCFSHQQDHCVRCGFLDLFPLNFDLQQPFFQRHMIEVYYQCQDSTSLDLDRQVLNPEQCRILKLFGHQMSNFHITMEGMWSNSGKWKTFDDNPEPIIPDRVKVKLKYHQYQIVFLSIIFQTAKCSNVGVS</sequence>
<dbReference type="Proteomes" id="UP001283361">
    <property type="component" value="Unassembled WGS sequence"/>
</dbReference>
<reference evidence="1" key="1">
    <citation type="journal article" date="2023" name="G3 (Bethesda)">
        <title>A reference genome for the long-term kleptoplast-retaining sea slug Elysia crispata morphotype clarki.</title>
        <authorList>
            <person name="Eastman K.E."/>
            <person name="Pendleton A.L."/>
            <person name="Shaikh M.A."/>
            <person name="Suttiyut T."/>
            <person name="Ogas R."/>
            <person name="Tomko P."/>
            <person name="Gavelis G."/>
            <person name="Widhalm J.R."/>
            <person name="Wisecaver J.H."/>
        </authorList>
    </citation>
    <scope>NUCLEOTIDE SEQUENCE</scope>
    <source>
        <strain evidence="1">ECLA1</strain>
    </source>
</reference>
<dbReference type="EMBL" id="JAWDGP010003010">
    <property type="protein sequence ID" value="KAK3778108.1"/>
    <property type="molecule type" value="Genomic_DNA"/>
</dbReference>
<evidence type="ECO:0000313" key="2">
    <source>
        <dbReference type="Proteomes" id="UP001283361"/>
    </source>
</evidence>
<proteinExistence type="predicted"/>
<name>A0AAE1DQL1_9GAST</name>
<gene>
    <name evidence="1" type="ORF">RRG08_062804</name>
</gene>